<dbReference type="Proteomes" id="UP001595953">
    <property type="component" value="Unassembled WGS sequence"/>
</dbReference>
<evidence type="ECO:0000313" key="2">
    <source>
        <dbReference type="Proteomes" id="UP001595953"/>
    </source>
</evidence>
<organism evidence="1 2">
    <name type="scientific">Geojedonia litorea</name>
    <dbReference type="NCBI Taxonomy" id="1268269"/>
    <lineage>
        <taxon>Bacteria</taxon>
        <taxon>Pseudomonadati</taxon>
        <taxon>Bacteroidota</taxon>
        <taxon>Flavobacteriia</taxon>
        <taxon>Flavobacteriales</taxon>
        <taxon>Flavobacteriaceae</taxon>
        <taxon>Geojedonia</taxon>
    </lineage>
</organism>
<dbReference type="EMBL" id="JBHSGP010000008">
    <property type="protein sequence ID" value="MFC4721573.1"/>
    <property type="molecule type" value="Genomic_DNA"/>
</dbReference>
<accession>A0ABV9N461</accession>
<reference evidence="2" key="1">
    <citation type="journal article" date="2019" name="Int. J. Syst. Evol. Microbiol.">
        <title>The Global Catalogue of Microorganisms (GCM) 10K type strain sequencing project: providing services to taxonomists for standard genome sequencing and annotation.</title>
        <authorList>
            <consortium name="The Broad Institute Genomics Platform"/>
            <consortium name="The Broad Institute Genome Sequencing Center for Infectious Disease"/>
            <person name="Wu L."/>
            <person name="Ma J."/>
        </authorList>
    </citation>
    <scope>NUCLEOTIDE SEQUENCE [LARGE SCALE GENOMIC DNA]</scope>
    <source>
        <strain evidence="2">CCUG 63682</strain>
    </source>
</reference>
<proteinExistence type="predicted"/>
<gene>
    <name evidence="1" type="ORF">ACFO5O_04535</name>
</gene>
<name>A0ABV9N461_9FLAO</name>
<protein>
    <submittedName>
        <fullName evidence="1">Uncharacterized protein</fullName>
    </submittedName>
</protein>
<comment type="caution">
    <text evidence="1">The sequence shown here is derived from an EMBL/GenBank/DDBJ whole genome shotgun (WGS) entry which is preliminary data.</text>
</comment>
<sequence length="179" mass="19428">MKKTTPKNYSKKLSQYGALTAAITGIADASGQVVYTPLGTTHADAATYALDMNNEAPNEFEFNQAGNNLFVQPTSVNAAILGSSSSGFIYPFALNSGVMVSSAQATWFPADPLGSQILNFQNCGFYNSDWCNPTTDKFLGLRFSISGQIHYGWARVSVYNLPSSGNYPRFRLGDHRLCL</sequence>
<keyword evidence="2" id="KW-1185">Reference proteome</keyword>
<evidence type="ECO:0000313" key="1">
    <source>
        <dbReference type="EMBL" id="MFC4721573.1"/>
    </source>
</evidence>
<dbReference type="RefSeq" id="WP_387961352.1">
    <property type="nucleotide sequence ID" value="NZ_JBHSGP010000008.1"/>
</dbReference>